<dbReference type="GO" id="GO:0019005">
    <property type="term" value="C:SCF ubiquitin ligase complex"/>
    <property type="evidence" value="ECO:0007669"/>
    <property type="project" value="TreeGrafter"/>
</dbReference>
<dbReference type="AlphaFoldDB" id="A0A4P6D630"/>
<dbReference type="VEuPathDB" id="VectorBase:RPRC002033"/>
<dbReference type="EMBL" id="GHKJ01000093">
    <property type="protein sequence ID" value="MOY45123.1"/>
    <property type="molecule type" value="Transcribed_RNA"/>
</dbReference>
<dbReference type="InterPro" id="IPR006553">
    <property type="entry name" value="Leu-rich_rpt_Cys-con_subtyp"/>
</dbReference>
<accession>A0A4P6D630</accession>
<dbReference type="GO" id="GO:0031146">
    <property type="term" value="P:SCF-dependent proteasomal ubiquitin-dependent protein catabolic process"/>
    <property type="evidence" value="ECO:0007669"/>
    <property type="project" value="TreeGrafter"/>
</dbReference>
<organism evidence="3">
    <name type="scientific">Rhodnius prolixus</name>
    <name type="common">Triatomid bug</name>
    <dbReference type="NCBI Taxonomy" id="13249"/>
    <lineage>
        <taxon>Eukaryota</taxon>
        <taxon>Metazoa</taxon>
        <taxon>Ecdysozoa</taxon>
        <taxon>Arthropoda</taxon>
        <taxon>Hexapoda</taxon>
        <taxon>Insecta</taxon>
        <taxon>Pterygota</taxon>
        <taxon>Neoptera</taxon>
        <taxon>Paraneoptera</taxon>
        <taxon>Hemiptera</taxon>
        <taxon>Heteroptera</taxon>
        <taxon>Panheteroptera</taxon>
        <taxon>Cimicomorpha</taxon>
        <taxon>Reduviidae</taxon>
        <taxon>Triatominae</taxon>
        <taxon>Rhodnius</taxon>
    </lineage>
</organism>
<dbReference type="PANTHER" id="PTHR13318">
    <property type="entry name" value="PARTNER OF PAIRED, ISOFORM B-RELATED"/>
    <property type="match status" value="1"/>
</dbReference>
<dbReference type="InterPro" id="IPR036047">
    <property type="entry name" value="F-box-like_dom_sf"/>
</dbReference>
<dbReference type="SMART" id="SM00256">
    <property type="entry name" value="FBOX"/>
    <property type="match status" value="1"/>
</dbReference>
<dbReference type="InterPro" id="IPR001810">
    <property type="entry name" value="F-box_dom"/>
</dbReference>
<dbReference type="Gene3D" id="3.80.10.10">
    <property type="entry name" value="Ribonuclease Inhibitor"/>
    <property type="match status" value="3"/>
</dbReference>
<proteinExistence type="predicted"/>
<dbReference type="SUPFAM" id="SSF81383">
    <property type="entry name" value="F-box domain"/>
    <property type="match status" value="1"/>
</dbReference>
<dbReference type="Pfam" id="PF12937">
    <property type="entry name" value="F-box-like"/>
    <property type="match status" value="1"/>
</dbReference>
<dbReference type="InterPro" id="IPR032675">
    <property type="entry name" value="LRR_dom_sf"/>
</dbReference>
<dbReference type="Gene3D" id="1.20.1280.50">
    <property type="match status" value="1"/>
</dbReference>
<dbReference type="SMART" id="SM00367">
    <property type="entry name" value="LRR_CC"/>
    <property type="match status" value="7"/>
</dbReference>
<feature type="domain" description="F-box" evidence="2">
    <location>
        <begin position="261"/>
        <end position="307"/>
    </location>
</feature>
<dbReference type="GO" id="GO:0016874">
    <property type="term" value="F:ligase activity"/>
    <property type="evidence" value="ECO:0007669"/>
    <property type="project" value="UniProtKB-KW"/>
</dbReference>
<name>A0A4P6D630_RHOPR</name>
<evidence type="ECO:0000256" key="1">
    <source>
        <dbReference type="ARBA" id="ARBA00022786"/>
    </source>
</evidence>
<reference evidence="3" key="1">
    <citation type="submission" date="2019-04" db="EMBL/GenBank/DDBJ databases">
        <title>Analysis of the testis transcriptome of the Chagas disease vector Rhodnius prolixus.</title>
        <authorList>
            <person name="Cesar J."/>
            <person name="Ribeiro J.M."/>
            <person name="Pereira M.H."/>
            <person name="Araujo R.N."/>
            <person name="Gontijo N.F."/>
            <person name="Pessoa G."/>
            <person name="Sant'Anna M.V."/>
            <person name="Sorgine M.H."/>
            <person name="Majerowicz D."/>
            <person name="Carvalho A.B."/>
            <person name="Braz G."/>
            <person name="Mesquita R."/>
            <person name="Lagerblad P.O."/>
            <person name="Koerich L.B."/>
        </authorList>
    </citation>
    <scope>NUCLEOTIDE SEQUENCE</scope>
</reference>
<keyword evidence="3" id="KW-0436">Ligase</keyword>
<dbReference type="PROSITE" id="PS50181">
    <property type="entry name" value="FBOX"/>
    <property type="match status" value="1"/>
</dbReference>
<protein>
    <submittedName>
        <fullName evidence="3">Putative scf ubiquitin ligase skp2 component</fullName>
    </submittedName>
</protein>
<dbReference type="Pfam" id="PF25372">
    <property type="entry name" value="DUF7885"/>
    <property type="match status" value="1"/>
</dbReference>
<sequence>MSSEGLVSNCSLIGGFDSYEENYDSDDVVLEQFVLDVLDFSSQYGSDISISYTAYNISGKPSKFPDYGDFPQTFVMRTYGKWWNEAPSCPLSIMPQNNGTIQSQDYIDISFEQEVYPEAVCIYETYNPGSVVRIWAGNNEGHWRLLWEGEPQIVEHGPRIFSPKLKKIDFMTCLIRLEFDHSQLDYYTELDAVKLSGSRTPNLPLDLNNISTQVKDLKLNTITNDMDMSSALTSLSLLAQHYNALLEDINQEIESPSSHTSGPFDDLPDETVLRIFSYLDLTSLCRCVRVNKHFNRLASDTMLYTAINLKPLWYCIKSNTLQYLTPRCKYLQKLNLSWCGNYSAITSNNFIAFIKNCGKQITHLQLDCCKYIDNDCIKQISESCRNLKELSLRNCFKITKEGFENLINITTFQRLDLYRTAIESEPLIKILKNSPKLQHINLGSCVNVASMDEVAQALGTYNRELISVDFWKTYSLTPVGVKALSNCSKLEEVDFGWCLGVSIPGDSMVALANGCRGLRKLFMAALRGITDRDMYPFINNCPRLQQVDLLGIRSITPQVCLRFLTTLKELRLFDISFCDQIQDEEVLEWRQQFPHVSIKRSFQISYPITCSLNFRN</sequence>
<dbReference type="SUPFAM" id="SSF52047">
    <property type="entry name" value="RNI-like"/>
    <property type="match status" value="1"/>
</dbReference>
<evidence type="ECO:0000259" key="2">
    <source>
        <dbReference type="PROSITE" id="PS50181"/>
    </source>
</evidence>
<evidence type="ECO:0000313" key="3">
    <source>
        <dbReference type="EMBL" id="MOY45123.1"/>
    </source>
</evidence>
<dbReference type="InterPro" id="IPR057207">
    <property type="entry name" value="FBXL15_LRR"/>
</dbReference>
<keyword evidence="1" id="KW-0833">Ubl conjugation pathway</keyword>